<reference evidence="2" key="1">
    <citation type="journal article" date="2015" name="Nature">
        <title>Complex archaea that bridge the gap between prokaryotes and eukaryotes.</title>
        <authorList>
            <person name="Spang A."/>
            <person name="Saw J.H."/>
            <person name="Jorgensen S.L."/>
            <person name="Zaremba-Niedzwiedzka K."/>
            <person name="Martijn J."/>
            <person name="Lind A.E."/>
            <person name="van Eijk R."/>
            <person name="Schleper C."/>
            <person name="Guy L."/>
            <person name="Ettema T.J."/>
        </authorList>
    </citation>
    <scope>NUCLEOTIDE SEQUENCE</scope>
</reference>
<accession>A0A0F9LRD2</accession>
<evidence type="ECO:0000256" key="1">
    <source>
        <dbReference type="SAM" id="MobiDB-lite"/>
    </source>
</evidence>
<dbReference type="AlphaFoldDB" id="A0A0F9LRD2"/>
<organism evidence="2">
    <name type="scientific">marine sediment metagenome</name>
    <dbReference type="NCBI Taxonomy" id="412755"/>
    <lineage>
        <taxon>unclassified sequences</taxon>
        <taxon>metagenomes</taxon>
        <taxon>ecological metagenomes</taxon>
    </lineage>
</organism>
<name>A0A0F9LRD2_9ZZZZ</name>
<protein>
    <submittedName>
        <fullName evidence="2">Uncharacterized protein</fullName>
    </submittedName>
</protein>
<gene>
    <name evidence="2" type="ORF">LCGC14_1246220</name>
</gene>
<sequence>MGKQLPEGTKYRLTHCPEHDRKYLIEELVGLGDWREIRAFMSEGEALDFIDQLVNPNAPRYWDAAGKEIVDKPLLEHVDPLPFGAAKYPHFPRCKHDQLGQGSGCMKCFPPDRDDEMTVVLNGPGSRFRLRARRDFVAWLAQQTYKTKFEANGHEITRLALPFTVTHDPDPRSSVWLRDTFMGGAATAIEAAQNMNEWKKAGGAKMAQFDGSTPDGSTADGAEGSGEEDDA</sequence>
<dbReference type="EMBL" id="LAZR01006780">
    <property type="protein sequence ID" value="KKM89691.1"/>
    <property type="molecule type" value="Genomic_DNA"/>
</dbReference>
<comment type="caution">
    <text evidence="2">The sequence shown here is derived from an EMBL/GenBank/DDBJ whole genome shotgun (WGS) entry which is preliminary data.</text>
</comment>
<feature type="region of interest" description="Disordered" evidence="1">
    <location>
        <begin position="203"/>
        <end position="231"/>
    </location>
</feature>
<proteinExistence type="predicted"/>
<evidence type="ECO:0000313" key="2">
    <source>
        <dbReference type="EMBL" id="KKM89691.1"/>
    </source>
</evidence>